<dbReference type="AlphaFoldDB" id="A0A941EGI1"/>
<feature type="transmembrane region" description="Helical" evidence="6">
    <location>
        <begin position="115"/>
        <end position="143"/>
    </location>
</feature>
<name>A0A941EGI1_9ACTN</name>
<dbReference type="Pfam" id="PF06271">
    <property type="entry name" value="RDD"/>
    <property type="match status" value="1"/>
</dbReference>
<keyword evidence="5 6" id="KW-0472">Membrane</keyword>
<evidence type="ECO:0000256" key="6">
    <source>
        <dbReference type="SAM" id="Phobius"/>
    </source>
</evidence>
<dbReference type="PANTHER" id="PTHR36115">
    <property type="entry name" value="PROLINE-RICH ANTIGEN HOMOLOG-RELATED"/>
    <property type="match status" value="1"/>
</dbReference>
<dbReference type="RefSeq" id="WP_212521990.1">
    <property type="nucleotide sequence ID" value="NZ_JAGSOH010000163.1"/>
</dbReference>
<dbReference type="PANTHER" id="PTHR36115:SF6">
    <property type="entry name" value="PROLINE-RICH ANTIGEN HOMOLOG"/>
    <property type="match status" value="1"/>
</dbReference>
<keyword evidence="3 6" id="KW-0812">Transmembrane</keyword>
<dbReference type="EMBL" id="JAGSOH010000163">
    <property type="protein sequence ID" value="MBR7830871.1"/>
    <property type="molecule type" value="Genomic_DNA"/>
</dbReference>
<evidence type="ECO:0000256" key="1">
    <source>
        <dbReference type="ARBA" id="ARBA00004651"/>
    </source>
</evidence>
<evidence type="ECO:0000256" key="5">
    <source>
        <dbReference type="ARBA" id="ARBA00023136"/>
    </source>
</evidence>
<sequence>MPTAAAETSAAVPPPTMFRERTFGREAYAGLVTRLLALCVDAALLAVAVPAVAVGAPDVWGSITGTTPRWLQVGAGVAAAALPFVYFSLCWWASGRTAGGALLGAAARRVDGSRLGVIHAGVRAVLGLLFAPVWLAGMVLIAFDPRRRALHDVFFHTVVRRVGS</sequence>
<dbReference type="InterPro" id="IPR010432">
    <property type="entry name" value="RDD"/>
</dbReference>
<keyword evidence="2" id="KW-1003">Cell membrane</keyword>
<comment type="caution">
    <text evidence="8">The sequence shown here is derived from an EMBL/GenBank/DDBJ whole genome shotgun (WGS) entry which is preliminary data.</text>
</comment>
<evidence type="ECO:0000313" key="9">
    <source>
        <dbReference type="Proteomes" id="UP000676325"/>
    </source>
</evidence>
<organism evidence="8 9">
    <name type="scientific">Actinospica acidithermotolerans</name>
    <dbReference type="NCBI Taxonomy" id="2828514"/>
    <lineage>
        <taxon>Bacteria</taxon>
        <taxon>Bacillati</taxon>
        <taxon>Actinomycetota</taxon>
        <taxon>Actinomycetes</taxon>
        <taxon>Catenulisporales</taxon>
        <taxon>Actinospicaceae</taxon>
        <taxon>Actinospica</taxon>
    </lineage>
</organism>
<evidence type="ECO:0000256" key="2">
    <source>
        <dbReference type="ARBA" id="ARBA00022475"/>
    </source>
</evidence>
<evidence type="ECO:0000313" key="8">
    <source>
        <dbReference type="EMBL" id="MBR7830871.1"/>
    </source>
</evidence>
<keyword evidence="4 6" id="KW-1133">Transmembrane helix</keyword>
<keyword evidence="9" id="KW-1185">Reference proteome</keyword>
<reference evidence="8" key="1">
    <citation type="submission" date="2021-04" db="EMBL/GenBank/DDBJ databases">
        <title>Genome based classification of Actinospica acidithermotolerans sp. nov., an actinobacterium isolated from an Indonesian hot spring.</title>
        <authorList>
            <person name="Kusuma A.B."/>
            <person name="Putra K.E."/>
            <person name="Nafisah S."/>
            <person name="Loh J."/>
            <person name="Nouioui I."/>
            <person name="Goodfellow M."/>
        </authorList>
    </citation>
    <scope>NUCLEOTIDE SEQUENCE</scope>
    <source>
        <strain evidence="8">MGRD01-02</strain>
    </source>
</reference>
<accession>A0A941EGI1</accession>
<gene>
    <name evidence="8" type="ORF">KDK95_31495</name>
</gene>
<comment type="subcellular location">
    <subcellularLocation>
        <location evidence="1">Cell membrane</location>
        <topology evidence="1">Multi-pass membrane protein</topology>
    </subcellularLocation>
</comment>
<protein>
    <submittedName>
        <fullName evidence="8">RDD family protein</fullName>
    </submittedName>
</protein>
<feature type="domain" description="RDD" evidence="7">
    <location>
        <begin position="28"/>
        <end position="154"/>
    </location>
</feature>
<evidence type="ECO:0000256" key="4">
    <source>
        <dbReference type="ARBA" id="ARBA00022989"/>
    </source>
</evidence>
<feature type="transmembrane region" description="Helical" evidence="6">
    <location>
        <begin position="73"/>
        <end position="94"/>
    </location>
</feature>
<dbReference type="InterPro" id="IPR051791">
    <property type="entry name" value="Pra-immunoreactive"/>
</dbReference>
<evidence type="ECO:0000256" key="3">
    <source>
        <dbReference type="ARBA" id="ARBA00022692"/>
    </source>
</evidence>
<dbReference type="GO" id="GO:0005886">
    <property type="term" value="C:plasma membrane"/>
    <property type="evidence" value="ECO:0007669"/>
    <property type="project" value="UniProtKB-SubCell"/>
</dbReference>
<feature type="transmembrane region" description="Helical" evidence="6">
    <location>
        <begin position="27"/>
        <end position="53"/>
    </location>
</feature>
<dbReference type="Proteomes" id="UP000676325">
    <property type="component" value="Unassembled WGS sequence"/>
</dbReference>
<evidence type="ECO:0000259" key="7">
    <source>
        <dbReference type="Pfam" id="PF06271"/>
    </source>
</evidence>
<proteinExistence type="predicted"/>